<proteinExistence type="predicted"/>
<dbReference type="Proteomes" id="UP000024376">
    <property type="component" value="Unassembled WGS sequence"/>
</dbReference>
<dbReference type="OrthoDB" id="4875013at2759"/>
<reference evidence="3" key="1">
    <citation type="journal article" date="2013" name="Ind. Biotechnol.">
        <title>Comparative genomics analysis of Trichoderma reesei strains.</title>
        <authorList>
            <person name="Koike H."/>
            <person name="Aerts A."/>
            <person name="LaButti K."/>
            <person name="Grigoriev I.V."/>
            <person name="Baker S.E."/>
        </authorList>
    </citation>
    <scope>NUCLEOTIDE SEQUENCE [LARGE SCALE GENOMIC DNA]</scope>
    <source>
        <strain evidence="3">ATCC 56765 / BCRC 32924 / NRRL 11460 / Rut C-30</strain>
    </source>
</reference>
<sequence>MEAQLDKGSVQPLETIPSADTAATQILPQINPKWTPLDDFCAKLFGPWDDLPRYARMNEPRLLRELDDAIVLFERQINHSDAGFRVWRERHKKAMEAGLAEKHKYPCLQTREKDGTHTWHDEVWEQRYNYLIQQRQQIIMDRLFRVKTLPRYAREGFFGTMPAPHRALLHKRNNGRGTRPFKLRCDWWWPVEDLLERAASRWALDETALKATFWETLPAPSVKTKASREWGDMIKQEEDPAERSTRTEKLESLEDKEAVGLVAKLVSGALCSALG</sequence>
<dbReference type="HOGENOM" id="CLU_1030802_0_0_1"/>
<protein>
    <submittedName>
        <fullName evidence="2">Uncharacterized protein</fullName>
    </submittedName>
</protein>
<accession>A0A024SFZ8</accession>
<dbReference type="AlphaFoldDB" id="A0A024SFZ8"/>
<evidence type="ECO:0000313" key="2">
    <source>
        <dbReference type="EMBL" id="ETS04464.1"/>
    </source>
</evidence>
<feature type="region of interest" description="Disordered" evidence="1">
    <location>
        <begin position="230"/>
        <end position="250"/>
    </location>
</feature>
<name>A0A024SFZ8_HYPJR</name>
<evidence type="ECO:0000256" key="1">
    <source>
        <dbReference type="SAM" id="MobiDB-lite"/>
    </source>
</evidence>
<dbReference type="EMBL" id="KI911141">
    <property type="protein sequence ID" value="ETS04464.1"/>
    <property type="molecule type" value="Genomic_DNA"/>
</dbReference>
<organism evidence="2 3">
    <name type="scientific">Hypocrea jecorina (strain ATCC 56765 / BCRC 32924 / NRRL 11460 / Rut C-30)</name>
    <name type="common">Trichoderma reesei</name>
    <dbReference type="NCBI Taxonomy" id="1344414"/>
    <lineage>
        <taxon>Eukaryota</taxon>
        <taxon>Fungi</taxon>
        <taxon>Dikarya</taxon>
        <taxon>Ascomycota</taxon>
        <taxon>Pezizomycotina</taxon>
        <taxon>Sordariomycetes</taxon>
        <taxon>Hypocreomycetidae</taxon>
        <taxon>Hypocreales</taxon>
        <taxon>Hypocreaceae</taxon>
        <taxon>Trichoderma</taxon>
    </lineage>
</organism>
<evidence type="ECO:0000313" key="3">
    <source>
        <dbReference type="Proteomes" id="UP000024376"/>
    </source>
</evidence>
<gene>
    <name evidence="2" type="ORF">M419DRAFT_6318</name>
</gene>
<dbReference type="KEGG" id="trr:M419DRAFT_6318"/>